<keyword evidence="1" id="KW-0808">Transferase</keyword>
<accession>A0ACC0CQY9</accession>
<keyword evidence="2" id="KW-1185">Reference proteome</keyword>
<organism evidence="1 2">
    <name type="scientific">Hypoxylon rubiginosum</name>
    <dbReference type="NCBI Taxonomy" id="110542"/>
    <lineage>
        <taxon>Eukaryota</taxon>
        <taxon>Fungi</taxon>
        <taxon>Dikarya</taxon>
        <taxon>Ascomycota</taxon>
        <taxon>Pezizomycotina</taxon>
        <taxon>Sordariomycetes</taxon>
        <taxon>Xylariomycetidae</taxon>
        <taxon>Xylariales</taxon>
        <taxon>Hypoxylaceae</taxon>
        <taxon>Hypoxylon</taxon>
    </lineage>
</organism>
<sequence length="386" mass="43691">MAPDEIEMSKSNPNKLPLQQPSLSWRITSSISIGLTAALCRGFLYGLNTVETVGLDRFLDILDKRKDVEKRQRGLITVSNHISVMDDPIMWGVLPLRYALNPSNHRWGLGAHDICFKNKLLGSFFFSGQVLPTHRSQYSSHGGLFQPTITQAIRLLSSQPLISPAPSSALSGYSHDEVPDPFTSGGLTFTTTGRDRYPSPSQYAQNRLSWVHVFPEACVHQQPKLYMRYFKWGVSRLILESDPMPDVLPLFIDGTQRVMAEDRGFPRFLPRFPVKFRVAFGEPVDTEEVFGDLRARWRDLVSRQQGKGVLAMGELTDELKYGDEAVRLRIEVARRVREEVMKVRRGLGYPDEEEPGLELAETWAAEPPGKERFKSNVDDSLVNKKD</sequence>
<gene>
    <name evidence="1" type="ORF">F4821DRAFT_245949</name>
</gene>
<dbReference type="Proteomes" id="UP001497680">
    <property type="component" value="Unassembled WGS sequence"/>
</dbReference>
<evidence type="ECO:0000313" key="1">
    <source>
        <dbReference type="EMBL" id="KAI6082876.1"/>
    </source>
</evidence>
<evidence type="ECO:0000313" key="2">
    <source>
        <dbReference type="Proteomes" id="UP001497680"/>
    </source>
</evidence>
<reference evidence="1 2" key="1">
    <citation type="journal article" date="2022" name="New Phytol.">
        <title>Ecological generalism drives hyperdiversity of secondary metabolite gene clusters in xylarialean endophytes.</title>
        <authorList>
            <person name="Franco M.E.E."/>
            <person name="Wisecaver J.H."/>
            <person name="Arnold A.E."/>
            <person name="Ju Y.M."/>
            <person name="Slot J.C."/>
            <person name="Ahrendt S."/>
            <person name="Moore L.P."/>
            <person name="Eastman K.E."/>
            <person name="Scott K."/>
            <person name="Konkel Z."/>
            <person name="Mondo S.J."/>
            <person name="Kuo A."/>
            <person name="Hayes R.D."/>
            <person name="Haridas S."/>
            <person name="Andreopoulos B."/>
            <person name="Riley R."/>
            <person name="LaButti K."/>
            <person name="Pangilinan J."/>
            <person name="Lipzen A."/>
            <person name="Amirebrahimi M."/>
            <person name="Yan J."/>
            <person name="Adam C."/>
            <person name="Keymanesh K."/>
            <person name="Ng V."/>
            <person name="Louie K."/>
            <person name="Northen T."/>
            <person name="Drula E."/>
            <person name="Henrissat B."/>
            <person name="Hsieh H.M."/>
            <person name="Youens-Clark K."/>
            <person name="Lutzoni F."/>
            <person name="Miadlikowska J."/>
            <person name="Eastwood D.C."/>
            <person name="Hamelin R.C."/>
            <person name="Grigoriev I.V."/>
            <person name="U'Ren J.M."/>
        </authorList>
    </citation>
    <scope>NUCLEOTIDE SEQUENCE [LARGE SCALE GENOMIC DNA]</scope>
    <source>
        <strain evidence="1 2">ER1909</strain>
    </source>
</reference>
<proteinExistence type="predicted"/>
<protein>
    <submittedName>
        <fullName evidence="1">Acyltransferase</fullName>
    </submittedName>
</protein>
<name>A0ACC0CQY9_9PEZI</name>
<keyword evidence="1" id="KW-0012">Acyltransferase</keyword>
<comment type="caution">
    <text evidence="1">The sequence shown here is derived from an EMBL/GenBank/DDBJ whole genome shotgun (WGS) entry which is preliminary data.</text>
</comment>
<dbReference type="EMBL" id="MU394361">
    <property type="protein sequence ID" value="KAI6082876.1"/>
    <property type="molecule type" value="Genomic_DNA"/>
</dbReference>